<name>A0A3P8VYS5_CYNSE</name>
<evidence type="ECO:0000256" key="8">
    <source>
        <dbReference type="ARBA" id="ARBA00043023"/>
    </source>
</evidence>
<dbReference type="OMA" id="EWMILEG"/>
<dbReference type="GO" id="GO:0071038">
    <property type="term" value="P:TRAMP-dependent tRNA surveillance pathway"/>
    <property type="evidence" value="ECO:0007669"/>
    <property type="project" value="TreeGrafter"/>
</dbReference>
<dbReference type="GO" id="GO:0071036">
    <property type="term" value="P:nuclear polyadenylation-dependent snoRNA catabolic process"/>
    <property type="evidence" value="ECO:0007669"/>
    <property type="project" value="TreeGrafter"/>
</dbReference>
<dbReference type="STRING" id="244447.ENSCSEP00000018481"/>
<dbReference type="Gene3D" id="4.10.60.10">
    <property type="entry name" value="Zinc finger, CCHC-type"/>
    <property type="match status" value="2"/>
</dbReference>
<dbReference type="SMART" id="SM00343">
    <property type="entry name" value="ZnF_C2HC"/>
    <property type="match status" value="4"/>
</dbReference>
<dbReference type="PANTHER" id="PTHR46543:SF1">
    <property type="entry name" value="ZINC FINGER CCHC DOMAIN-CONTAINING PROTEIN 7"/>
    <property type="match status" value="1"/>
</dbReference>
<dbReference type="AlphaFoldDB" id="A0A3P8VYS5"/>
<evidence type="ECO:0000256" key="3">
    <source>
        <dbReference type="ARBA" id="ARBA00022737"/>
    </source>
</evidence>
<dbReference type="GO" id="GO:0031499">
    <property type="term" value="C:TRAMP complex"/>
    <property type="evidence" value="ECO:0007669"/>
    <property type="project" value="TreeGrafter"/>
</dbReference>
<dbReference type="InterPro" id="IPR036875">
    <property type="entry name" value="Znf_CCHC_sf"/>
</dbReference>
<dbReference type="GO" id="GO:0071037">
    <property type="term" value="P:nuclear polyadenylation-dependent snRNA catabolic process"/>
    <property type="evidence" value="ECO:0007669"/>
    <property type="project" value="TreeGrafter"/>
</dbReference>
<dbReference type="GO" id="GO:0071035">
    <property type="term" value="P:nuclear polyadenylation-dependent rRNA catabolic process"/>
    <property type="evidence" value="ECO:0007669"/>
    <property type="project" value="TreeGrafter"/>
</dbReference>
<dbReference type="InterPro" id="IPR001878">
    <property type="entry name" value="Znf_CCHC"/>
</dbReference>
<feature type="domain" description="CCHC-type" evidence="11">
    <location>
        <begin position="279"/>
        <end position="294"/>
    </location>
</feature>
<dbReference type="GO" id="GO:0008270">
    <property type="term" value="F:zinc ion binding"/>
    <property type="evidence" value="ECO:0007669"/>
    <property type="project" value="UniProtKB-KW"/>
</dbReference>
<evidence type="ECO:0000256" key="5">
    <source>
        <dbReference type="ARBA" id="ARBA00022833"/>
    </source>
</evidence>
<feature type="region of interest" description="Disordered" evidence="10">
    <location>
        <begin position="427"/>
        <end position="463"/>
    </location>
</feature>
<evidence type="ECO:0000256" key="1">
    <source>
        <dbReference type="ARBA" id="ARBA00004123"/>
    </source>
</evidence>
<evidence type="ECO:0000259" key="11">
    <source>
        <dbReference type="PROSITE" id="PS50158"/>
    </source>
</evidence>
<feature type="compositionally biased region" description="Low complexity" evidence="10">
    <location>
        <begin position="68"/>
        <end position="82"/>
    </location>
</feature>
<organism evidence="12 13">
    <name type="scientific">Cynoglossus semilaevis</name>
    <name type="common">Tongue sole</name>
    <dbReference type="NCBI Taxonomy" id="244447"/>
    <lineage>
        <taxon>Eukaryota</taxon>
        <taxon>Metazoa</taxon>
        <taxon>Chordata</taxon>
        <taxon>Craniata</taxon>
        <taxon>Vertebrata</taxon>
        <taxon>Euteleostomi</taxon>
        <taxon>Actinopterygii</taxon>
        <taxon>Neopterygii</taxon>
        <taxon>Teleostei</taxon>
        <taxon>Neoteleostei</taxon>
        <taxon>Acanthomorphata</taxon>
        <taxon>Carangaria</taxon>
        <taxon>Pleuronectiformes</taxon>
        <taxon>Pleuronectoidei</taxon>
        <taxon>Cynoglossidae</taxon>
        <taxon>Cynoglossinae</taxon>
        <taxon>Cynoglossus</taxon>
    </lineage>
</organism>
<accession>A0A3P8VYS5</accession>
<feature type="region of interest" description="Disordered" evidence="10">
    <location>
        <begin position="369"/>
        <end position="400"/>
    </location>
</feature>
<keyword evidence="5" id="KW-0862">Zinc</keyword>
<keyword evidence="3" id="KW-0677">Repeat</keyword>
<dbReference type="GeneID" id="103391035"/>
<evidence type="ECO:0000256" key="9">
    <source>
        <dbReference type="PROSITE-ProRule" id="PRU00047"/>
    </source>
</evidence>
<evidence type="ECO:0000256" key="10">
    <source>
        <dbReference type="SAM" id="MobiDB-lite"/>
    </source>
</evidence>
<dbReference type="InParanoid" id="A0A3P8VYS5"/>
<keyword evidence="6" id="KW-0539">Nucleus</keyword>
<feature type="domain" description="CCHC-type" evidence="11">
    <location>
        <begin position="190"/>
        <end position="206"/>
    </location>
</feature>
<comment type="subcellular location">
    <subcellularLocation>
        <location evidence="1">Nucleus</location>
    </subcellularLocation>
</comment>
<keyword evidence="4 9" id="KW-0863">Zinc-finger</keyword>
<dbReference type="KEGG" id="csem:103391035"/>
<dbReference type="GeneTree" id="ENSGT00950000183041"/>
<dbReference type="Proteomes" id="UP000265120">
    <property type="component" value="Chromosome 15"/>
</dbReference>
<feature type="compositionally biased region" description="Basic and acidic residues" evidence="10">
    <location>
        <begin position="378"/>
        <end position="400"/>
    </location>
</feature>
<reference evidence="12" key="3">
    <citation type="submission" date="2025-09" db="UniProtKB">
        <authorList>
            <consortium name="Ensembl"/>
        </authorList>
    </citation>
    <scope>IDENTIFICATION</scope>
</reference>
<proteinExistence type="predicted"/>
<evidence type="ECO:0000256" key="2">
    <source>
        <dbReference type="ARBA" id="ARBA00022723"/>
    </source>
</evidence>
<evidence type="ECO:0000313" key="13">
    <source>
        <dbReference type="Proteomes" id="UP000265120"/>
    </source>
</evidence>
<keyword evidence="2" id="KW-0479">Metal-binding</keyword>
<dbReference type="OrthoDB" id="7608935at2759"/>
<evidence type="ECO:0000256" key="7">
    <source>
        <dbReference type="ARBA" id="ARBA00041190"/>
    </source>
</evidence>
<dbReference type="PROSITE" id="PS50158">
    <property type="entry name" value="ZF_CCHC"/>
    <property type="match status" value="3"/>
</dbReference>
<evidence type="ECO:0000256" key="6">
    <source>
        <dbReference type="ARBA" id="ARBA00023242"/>
    </source>
</evidence>
<dbReference type="GO" id="GO:0071039">
    <property type="term" value="P:nuclear polyadenylation-dependent CUT catabolic process"/>
    <property type="evidence" value="ECO:0007669"/>
    <property type="project" value="TreeGrafter"/>
</dbReference>
<dbReference type="InterPro" id="IPR051644">
    <property type="entry name" value="TRAMP_AT-DNA-binding"/>
</dbReference>
<keyword evidence="13" id="KW-1185">Reference proteome</keyword>
<dbReference type="PANTHER" id="PTHR46543">
    <property type="entry name" value="ZINC FINGER CCHC DOMAIN-CONTAINING PROTEIN 7"/>
    <property type="match status" value="1"/>
</dbReference>
<dbReference type="SUPFAM" id="SSF57756">
    <property type="entry name" value="Retrovirus zinc finger-like domains"/>
    <property type="match status" value="2"/>
</dbReference>
<feature type="domain" description="CCHC-type" evidence="11">
    <location>
        <begin position="169"/>
        <end position="182"/>
    </location>
</feature>
<sequence length="494" mass="56247">MDNLKKSEEGDVSEDFVFIESYCSSGEEEGILDVSDEKRPSTNSQTARPIRESSPPLLLAFPITRGQSLEGSSTRSDSSTGSPEEDDGEDFEQPVEEWMVLGGEEQEGDSSIQLNLGYWCSSESESDSGDGDLTVKSFKDIWAVSGKDKFGVDKPLNSRYFGPGRDALCTICGRAGHVAKSCYYHKKCPRCILCGIRGHIQKDCPSRPCSSCGLQSHGLKPCETPPVWNQLCRRCAVMGHMSDTCPDIWRQYHLTIRLELPLRPQGVHTLQHKRHLAHCYNCSKKGHYGFECTKRMMVSGTFPSLPYVCHYDTIEDILQRGIRTQKGTRELAGVDTVCPSNQQHLTEPYEEAGEENQSERGRCRMKQEVFPRTGRKKTWPERRRERQQVKKLRREAQARREGGILGRSRCDSDDEGCFQDLFRSRGHCQATPSPLKKKEKRADVEGRKSKKSREAERWRKRGGMRRGYLHPHCEVDIGGENLFSPKQRIRHRRR</sequence>
<protein>
    <recommendedName>
        <fullName evidence="7">Zinc finger CCHC domain-containing protein 7</fullName>
    </recommendedName>
    <alternativeName>
        <fullName evidence="8">TRAMP-like complex RNA-binding factor ZCCHC7</fullName>
    </alternativeName>
</protein>
<dbReference type="GO" id="GO:0003723">
    <property type="term" value="F:RNA binding"/>
    <property type="evidence" value="ECO:0007669"/>
    <property type="project" value="TreeGrafter"/>
</dbReference>
<reference evidence="12" key="2">
    <citation type="submission" date="2025-08" db="UniProtKB">
        <authorList>
            <consortium name="Ensembl"/>
        </authorList>
    </citation>
    <scope>IDENTIFICATION</scope>
</reference>
<dbReference type="GO" id="GO:0071031">
    <property type="term" value="P:nuclear mRNA surveillance of mRNA 3'-end processing"/>
    <property type="evidence" value="ECO:0007669"/>
    <property type="project" value="TreeGrafter"/>
</dbReference>
<feature type="compositionally biased region" description="Basic and acidic residues" evidence="10">
    <location>
        <begin position="440"/>
        <end position="457"/>
    </location>
</feature>
<feature type="region of interest" description="Disordered" evidence="10">
    <location>
        <begin position="27"/>
        <end position="91"/>
    </location>
</feature>
<evidence type="ECO:0000313" key="12">
    <source>
        <dbReference type="Ensembl" id="ENSCSEP00000018481.1"/>
    </source>
</evidence>
<reference evidence="12 13" key="1">
    <citation type="journal article" date="2014" name="Nat. Genet.">
        <title>Whole-genome sequence of a flatfish provides insights into ZW sex chromosome evolution and adaptation to a benthic lifestyle.</title>
        <authorList>
            <person name="Chen S."/>
            <person name="Zhang G."/>
            <person name="Shao C."/>
            <person name="Huang Q."/>
            <person name="Liu G."/>
            <person name="Zhang P."/>
            <person name="Song W."/>
            <person name="An N."/>
            <person name="Chalopin D."/>
            <person name="Volff J.N."/>
            <person name="Hong Y."/>
            <person name="Li Q."/>
            <person name="Sha Z."/>
            <person name="Zhou H."/>
            <person name="Xie M."/>
            <person name="Yu Q."/>
            <person name="Liu Y."/>
            <person name="Xiang H."/>
            <person name="Wang N."/>
            <person name="Wu K."/>
            <person name="Yang C."/>
            <person name="Zhou Q."/>
            <person name="Liao X."/>
            <person name="Yang L."/>
            <person name="Hu Q."/>
            <person name="Zhang J."/>
            <person name="Meng L."/>
            <person name="Jin L."/>
            <person name="Tian Y."/>
            <person name="Lian J."/>
            <person name="Yang J."/>
            <person name="Miao G."/>
            <person name="Liu S."/>
            <person name="Liang Z."/>
            <person name="Yan F."/>
            <person name="Li Y."/>
            <person name="Sun B."/>
            <person name="Zhang H."/>
            <person name="Zhang J."/>
            <person name="Zhu Y."/>
            <person name="Du M."/>
            <person name="Zhao Y."/>
            <person name="Schartl M."/>
            <person name="Tang Q."/>
            <person name="Wang J."/>
        </authorList>
    </citation>
    <scope>NUCLEOTIDE SEQUENCE</scope>
</reference>
<dbReference type="Ensembl" id="ENSCSET00000018712.1">
    <property type="protein sequence ID" value="ENSCSEP00000018481.1"/>
    <property type="gene ID" value="ENSCSEG00000011855.1"/>
</dbReference>
<dbReference type="RefSeq" id="XP_008325371.1">
    <property type="nucleotide sequence ID" value="XM_008327149.3"/>
</dbReference>
<evidence type="ECO:0000256" key="4">
    <source>
        <dbReference type="ARBA" id="ARBA00022771"/>
    </source>
</evidence>